<feature type="domain" description="Metallo-beta-lactamase" evidence="6">
    <location>
        <begin position="81"/>
        <end position="276"/>
    </location>
</feature>
<keyword evidence="4 7" id="KW-0378">Hydrolase</keyword>
<evidence type="ECO:0000256" key="2">
    <source>
        <dbReference type="ARBA" id="ARBA00007749"/>
    </source>
</evidence>
<comment type="caution">
    <text evidence="7">The sequence shown here is derived from an EMBL/GenBank/DDBJ whole genome shotgun (WGS) entry which is preliminary data.</text>
</comment>
<dbReference type="InterPro" id="IPR036866">
    <property type="entry name" value="RibonucZ/Hydroxyglut_hydro"/>
</dbReference>
<sequence>MKDSIFSLRTFAKIFSLLICISVLKCGTSSSKSQKENPPIPGSNLPRTSLENGFYAILVGKSFYPNRLTNSETREGDSEIAHISFLIKLEKHYILIDSGTSSNVVSADRVIHNWISPDKILGTAGIKPSMIQEIILTNFHPDHSNGIGLFPNAKIYITPNDWATLKEINRSKPFLSKLLSIERSKRIQFIQSSLEVFPNFRILITGGNTKGSIAIEWLKNSNQKFLITGDECYWIEFCKNGIGLPSEVAYSILNNQQFLDYVSIVSSSGTKVFTMHDPSIFSSKEEVFPRIYKLD</sequence>
<name>A0A4R9K5X7_9LEPT</name>
<dbReference type="Pfam" id="PF00753">
    <property type="entry name" value="Lactamase_B"/>
    <property type="match status" value="1"/>
</dbReference>
<comment type="similarity">
    <text evidence="2">Belongs to the metallo-beta-lactamase superfamily.</text>
</comment>
<reference evidence="7" key="1">
    <citation type="journal article" date="2019" name="PLoS Negl. Trop. Dis.">
        <title>Revisiting the worldwide diversity of Leptospira species in the environment.</title>
        <authorList>
            <person name="Vincent A.T."/>
            <person name="Schiettekatte O."/>
            <person name="Bourhy P."/>
            <person name="Veyrier F.J."/>
            <person name="Picardeau M."/>
        </authorList>
    </citation>
    <scope>NUCLEOTIDE SEQUENCE [LARGE SCALE GENOMIC DNA]</scope>
    <source>
        <strain evidence="7">201702455</strain>
    </source>
</reference>
<dbReference type="InterPro" id="IPR001279">
    <property type="entry name" value="Metallo-B-lactamas"/>
</dbReference>
<evidence type="ECO:0000256" key="5">
    <source>
        <dbReference type="ARBA" id="ARBA00022833"/>
    </source>
</evidence>
<evidence type="ECO:0000256" key="3">
    <source>
        <dbReference type="ARBA" id="ARBA00022723"/>
    </source>
</evidence>
<dbReference type="PANTHER" id="PTHR42978">
    <property type="entry name" value="QUORUM-QUENCHING LACTONASE YTNP-RELATED-RELATED"/>
    <property type="match status" value="1"/>
</dbReference>
<dbReference type="OrthoDB" id="9802897at2"/>
<dbReference type="Gene3D" id="3.60.15.10">
    <property type="entry name" value="Ribonuclease Z/Hydroxyacylglutathione hydrolase-like"/>
    <property type="match status" value="1"/>
</dbReference>
<evidence type="ECO:0000256" key="4">
    <source>
        <dbReference type="ARBA" id="ARBA00022801"/>
    </source>
</evidence>
<proteinExistence type="inferred from homology"/>
<evidence type="ECO:0000256" key="1">
    <source>
        <dbReference type="ARBA" id="ARBA00001947"/>
    </source>
</evidence>
<comment type="cofactor">
    <cofactor evidence="1">
        <name>Zn(2+)</name>
        <dbReference type="ChEBI" id="CHEBI:29105"/>
    </cofactor>
</comment>
<evidence type="ECO:0000313" key="8">
    <source>
        <dbReference type="Proteomes" id="UP000297762"/>
    </source>
</evidence>
<organism evidence="7 8">
    <name type="scientific">Leptospira sarikeiensis</name>
    <dbReference type="NCBI Taxonomy" id="2484943"/>
    <lineage>
        <taxon>Bacteria</taxon>
        <taxon>Pseudomonadati</taxon>
        <taxon>Spirochaetota</taxon>
        <taxon>Spirochaetia</taxon>
        <taxon>Leptospirales</taxon>
        <taxon>Leptospiraceae</taxon>
        <taxon>Leptospira</taxon>
    </lineage>
</organism>
<dbReference type="AlphaFoldDB" id="A0A4R9K5X7"/>
<dbReference type="GO" id="GO:0016787">
    <property type="term" value="F:hydrolase activity"/>
    <property type="evidence" value="ECO:0007669"/>
    <property type="project" value="UniProtKB-KW"/>
</dbReference>
<keyword evidence="3" id="KW-0479">Metal-binding</keyword>
<evidence type="ECO:0000313" key="7">
    <source>
        <dbReference type="EMBL" id="TGL60933.1"/>
    </source>
</evidence>
<dbReference type="PANTHER" id="PTHR42978:SF7">
    <property type="entry name" value="METALLO-HYDROLASE RV2300C-RELATED"/>
    <property type="match status" value="1"/>
</dbReference>
<dbReference type="InterPro" id="IPR051013">
    <property type="entry name" value="MBL_superfamily_lactonases"/>
</dbReference>
<dbReference type="GO" id="GO:0046872">
    <property type="term" value="F:metal ion binding"/>
    <property type="evidence" value="ECO:0007669"/>
    <property type="project" value="UniProtKB-KW"/>
</dbReference>
<dbReference type="RefSeq" id="WP_135650244.1">
    <property type="nucleotide sequence ID" value="NZ_RQGF01000028.1"/>
</dbReference>
<dbReference type="SUPFAM" id="SSF56281">
    <property type="entry name" value="Metallo-hydrolase/oxidoreductase"/>
    <property type="match status" value="1"/>
</dbReference>
<keyword evidence="8" id="KW-1185">Reference proteome</keyword>
<gene>
    <name evidence="7" type="ORF">EHQ64_14100</name>
</gene>
<dbReference type="Proteomes" id="UP000297762">
    <property type="component" value="Unassembled WGS sequence"/>
</dbReference>
<evidence type="ECO:0000259" key="6">
    <source>
        <dbReference type="SMART" id="SM00849"/>
    </source>
</evidence>
<dbReference type="EMBL" id="RQGF01000028">
    <property type="protein sequence ID" value="TGL60933.1"/>
    <property type="molecule type" value="Genomic_DNA"/>
</dbReference>
<accession>A0A4R9K5X7</accession>
<dbReference type="SMART" id="SM00849">
    <property type="entry name" value="Lactamase_B"/>
    <property type="match status" value="1"/>
</dbReference>
<protein>
    <submittedName>
        <fullName evidence="7">MBL fold metallo-hydrolase</fullName>
    </submittedName>
</protein>
<keyword evidence="5" id="KW-0862">Zinc</keyword>